<evidence type="ECO:0000256" key="7">
    <source>
        <dbReference type="ARBA" id="ARBA00022915"/>
    </source>
</evidence>
<dbReference type="OrthoDB" id="9782828at2"/>
<dbReference type="EMBL" id="FXBJ01000002">
    <property type="protein sequence ID" value="SMH38408.1"/>
    <property type="molecule type" value="Genomic_DNA"/>
</dbReference>
<evidence type="ECO:0000256" key="11">
    <source>
        <dbReference type="ARBA" id="ARBA00047836"/>
    </source>
</evidence>
<keyword evidence="7 12" id="KW-0220">Diaminopimelate biosynthesis</keyword>
<dbReference type="Gene3D" id="3.20.20.70">
    <property type="entry name" value="Aldolase class I"/>
    <property type="match status" value="1"/>
</dbReference>
<evidence type="ECO:0000256" key="10">
    <source>
        <dbReference type="ARBA" id="ARBA00023270"/>
    </source>
</evidence>
<evidence type="ECO:0000256" key="6">
    <source>
        <dbReference type="ARBA" id="ARBA00022605"/>
    </source>
</evidence>
<protein>
    <recommendedName>
        <fullName evidence="4 12">4-hydroxy-tetrahydrodipicolinate synthase</fullName>
        <shortName evidence="12">HTPA synthase</shortName>
        <ecNumber evidence="4 12">4.3.3.7</ecNumber>
    </recommendedName>
</protein>
<dbReference type="PANTHER" id="PTHR12128">
    <property type="entry name" value="DIHYDRODIPICOLINATE SYNTHASE"/>
    <property type="match status" value="1"/>
</dbReference>
<keyword evidence="10 12" id="KW-0704">Schiff base</keyword>
<evidence type="ECO:0000256" key="15">
    <source>
        <dbReference type="PIRSR" id="PIRSR001365-2"/>
    </source>
</evidence>
<evidence type="ECO:0000256" key="14">
    <source>
        <dbReference type="PIRSR" id="PIRSR001365-1"/>
    </source>
</evidence>
<dbReference type="InterPro" id="IPR013785">
    <property type="entry name" value="Aldolase_TIM"/>
</dbReference>
<dbReference type="SUPFAM" id="SSF51569">
    <property type="entry name" value="Aldolase"/>
    <property type="match status" value="1"/>
</dbReference>
<name>A0A1X7NM43_9LACT</name>
<evidence type="ECO:0000256" key="4">
    <source>
        <dbReference type="ARBA" id="ARBA00012086"/>
    </source>
</evidence>
<dbReference type="Pfam" id="PF00701">
    <property type="entry name" value="DHDPS"/>
    <property type="match status" value="1"/>
</dbReference>
<dbReference type="HAMAP" id="MF_00418">
    <property type="entry name" value="DapA"/>
    <property type="match status" value="1"/>
</dbReference>
<comment type="caution">
    <text evidence="12">Was originally thought to be a dihydrodipicolinate synthase (DHDPS), catalyzing the condensation of (S)-aspartate-beta-semialdehyde [(S)-ASA] and pyruvate to dihydrodipicolinate (DHDP). However, it was shown in E.coli that the product of the enzymatic reaction is not dihydrodipicolinate but in fact (4S)-4-hydroxy-2,3,4,5-tetrahydro-(2S)-dipicolinic acid (HTPA), and that the consecutive dehydration reaction leading to DHDP is not spontaneous but catalyzed by DapB.</text>
</comment>
<dbReference type="CDD" id="cd00950">
    <property type="entry name" value="DHDPS"/>
    <property type="match status" value="1"/>
</dbReference>
<evidence type="ECO:0000256" key="12">
    <source>
        <dbReference type="HAMAP-Rule" id="MF_00418"/>
    </source>
</evidence>
<keyword evidence="9 12" id="KW-0456">Lyase</keyword>
<proteinExistence type="inferred from homology"/>
<evidence type="ECO:0000256" key="1">
    <source>
        <dbReference type="ARBA" id="ARBA00003294"/>
    </source>
</evidence>
<gene>
    <name evidence="12" type="primary">dapA</name>
    <name evidence="16" type="ORF">SAMN04488700_2135</name>
</gene>
<comment type="similarity">
    <text evidence="3 12 13">Belongs to the DapA family.</text>
</comment>
<dbReference type="PRINTS" id="PR00146">
    <property type="entry name" value="DHPICSNTHASE"/>
</dbReference>
<comment type="catalytic activity">
    <reaction evidence="11 12">
        <text>L-aspartate 4-semialdehyde + pyruvate = (2S,4S)-4-hydroxy-2,3,4,5-tetrahydrodipicolinate + H2O + H(+)</text>
        <dbReference type="Rhea" id="RHEA:34171"/>
        <dbReference type="ChEBI" id="CHEBI:15361"/>
        <dbReference type="ChEBI" id="CHEBI:15377"/>
        <dbReference type="ChEBI" id="CHEBI:15378"/>
        <dbReference type="ChEBI" id="CHEBI:67139"/>
        <dbReference type="ChEBI" id="CHEBI:537519"/>
        <dbReference type="EC" id="4.3.3.7"/>
    </reaction>
</comment>
<dbReference type="GO" id="GO:0019877">
    <property type="term" value="P:diaminopimelate biosynthetic process"/>
    <property type="evidence" value="ECO:0007669"/>
    <property type="project" value="UniProtKB-UniRule"/>
</dbReference>
<dbReference type="InterPro" id="IPR005263">
    <property type="entry name" value="DapA"/>
</dbReference>
<keyword evidence="8 12" id="KW-0457">Lysine biosynthesis</keyword>
<dbReference type="PIRSF" id="PIRSF001365">
    <property type="entry name" value="DHDPS"/>
    <property type="match status" value="1"/>
</dbReference>
<dbReference type="InterPro" id="IPR002220">
    <property type="entry name" value="DapA-like"/>
</dbReference>
<dbReference type="PANTHER" id="PTHR12128:SF66">
    <property type="entry name" value="4-HYDROXY-2-OXOGLUTARATE ALDOLASE, MITOCHONDRIAL"/>
    <property type="match status" value="1"/>
</dbReference>
<dbReference type="NCBIfam" id="TIGR00674">
    <property type="entry name" value="dapA"/>
    <property type="match status" value="1"/>
</dbReference>
<evidence type="ECO:0000256" key="2">
    <source>
        <dbReference type="ARBA" id="ARBA00005120"/>
    </source>
</evidence>
<comment type="subcellular location">
    <subcellularLocation>
        <location evidence="12">Cytoplasm</location>
    </subcellularLocation>
</comment>
<evidence type="ECO:0000256" key="13">
    <source>
        <dbReference type="PIRNR" id="PIRNR001365"/>
    </source>
</evidence>
<evidence type="ECO:0000313" key="16">
    <source>
        <dbReference type="EMBL" id="SMH38408.1"/>
    </source>
</evidence>
<dbReference type="UniPathway" id="UPA00034">
    <property type="reaction ID" value="UER00017"/>
</dbReference>
<reference evidence="16 17" key="1">
    <citation type="submission" date="2017-04" db="EMBL/GenBank/DDBJ databases">
        <authorList>
            <person name="Afonso C.L."/>
            <person name="Miller P.J."/>
            <person name="Scott M.A."/>
            <person name="Spackman E."/>
            <person name="Goraichik I."/>
            <person name="Dimitrov K.M."/>
            <person name="Suarez D.L."/>
            <person name="Swayne D.E."/>
        </authorList>
    </citation>
    <scope>NUCLEOTIDE SEQUENCE [LARGE SCALE GENOMIC DNA]</scope>
    <source>
        <strain evidence="16 17">LMG26642</strain>
    </source>
</reference>
<accession>A0A1X7NM43</accession>
<sequence>MSLIKARIITAMTTPFNEKGQLDYDKLEPLIDYLLANGSEGLVIGGTTGESPTLSHDEKLELYKKSAEIINGRVPVIVGTGTNSTAETISFTKEVENIKGIDAVLVVAPYYNKPNQAGLYAHFEAVSKNTDLPIIIYNVPSRTSVSIDPTTTIRLANFKNIIGIKECMGLDAMSEIIEKTKDGFLVYTGEDNLTFPAKCIGATGVISVASHILGNQMKDMYDLLGKGKIVEAANQHRQLIPKMNSLFSVPSPAPVKMVLNTLGVEVGSVRLPLVDCTKEEIQTILNSLNLTNK</sequence>
<evidence type="ECO:0000256" key="8">
    <source>
        <dbReference type="ARBA" id="ARBA00023154"/>
    </source>
</evidence>
<feature type="binding site" evidence="12 15">
    <location>
        <position position="206"/>
    </location>
    <ligand>
        <name>pyruvate</name>
        <dbReference type="ChEBI" id="CHEBI:15361"/>
    </ligand>
</feature>
<evidence type="ECO:0000256" key="3">
    <source>
        <dbReference type="ARBA" id="ARBA00007592"/>
    </source>
</evidence>
<feature type="active site" description="Proton donor/acceptor" evidence="12 14">
    <location>
        <position position="137"/>
    </location>
</feature>
<comment type="function">
    <text evidence="1 12">Catalyzes the condensation of (S)-aspartate-beta-semialdehyde [(S)-ASA] and pyruvate to 4-hydroxy-tetrahydrodipicolinate (HTPA).</text>
</comment>
<feature type="binding site" evidence="12 15">
    <location>
        <position position="48"/>
    </location>
    <ligand>
        <name>pyruvate</name>
        <dbReference type="ChEBI" id="CHEBI:15361"/>
    </ligand>
</feature>
<dbReference type="RefSeq" id="WP_085560174.1">
    <property type="nucleotide sequence ID" value="NZ_FOAH01000009.1"/>
</dbReference>
<dbReference type="InterPro" id="IPR020625">
    <property type="entry name" value="Schiff_base-form_aldolases_AS"/>
</dbReference>
<comment type="pathway">
    <text evidence="2 12">Amino-acid biosynthesis; L-lysine biosynthesis via DAP pathway; (S)-tetrahydrodipicolinate from L-aspartate: step 3/4.</text>
</comment>
<dbReference type="SMART" id="SM01130">
    <property type="entry name" value="DHDPS"/>
    <property type="match status" value="1"/>
</dbReference>
<dbReference type="STRING" id="1073423.SAMN04488700_2135"/>
<keyword evidence="17" id="KW-1185">Reference proteome</keyword>
<dbReference type="GO" id="GO:0008840">
    <property type="term" value="F:4-hydroxy-tetrahydrodipicolinate synthase activity"/>
    <property type="evidence" value="ECO:0007669"/>
    <property type="project" value="UniProtKB-UniRule"/>
</dbReference>
<feature type="active site" description="Schiff-base intermediate with substrate" evidence="12 14">
    <location>
        <position position="165"/>
    </location>
</feature>
<comment type="subunit">
    <text evidence="12">Homotetramer; dimer of dimers.</text>
</comment>
<dbReference type="InterPro" id="IPR020624">
    <property type="entry name" value="Schiff_base-form_aldolases_CS"/>
</dbReference>
<feature type="site" description="Part of a proton relay during catalysis" evidence="12">
    <location>
        <position position="111"/>
    </location>
</feature>
<dbReference type="GO" id="GO:0005829">
    <property type="term" value="C:cytosol"/>
    <property type="evidence" value="ECO:0007669"/>
    <property type="project" value="TreeGrafter"/>
</dbReference>
<keyword evidence="6 12" id="KW-0028">Amino-acid biosynthesis</keyword>
<evidence type="ECO:0000313" key="17">
    <source>
        <dbReference type="Proteomes" id="UP000193435"/>
    </source>
</evidence>
<evidence type="ECO:0000256" key="9">
    <source>
        <dbReference type="ARBA" id="ARBA00023239"/>
    </source>
</evidence>
<dbReference type="AlphaFoldDB" id="A0A1X7NM43"/>
<dbReference type="PROSITE" id="PS00666">
    <property type="entry name" value="DHDPS_2"/>
    <property type="match status" value="1"/>
</dbReference>
<dbReference type="PROSITE" id="PS00665">
    <property type="entry name" value="DHDPS_1"/>
    <property type="match status" value="1"/>
</dbReference>
<organism evidence="16 17">
    <name type="scientific">Carnobacterium iners</name>
    <dbReference type="NCBI Taxonomy" id="1073423"/>
    <lineage>
        <taxon>Bacteria</taxon>
        <taxon>Bacillati</taxon>
        <taxon>Bacillota</taxon>
        <taxon>Bacilli</taxon>
        <taxon>Lactobacillales</taxon>
        <taxon>Carnobacteriaceae</taxon>
        <taxon>Carnobacterium</taxon>
    </lineage>
</organism>
<dbReference type="Proteomes" id="UP000193435">
    <property type="component" value="Unassembled WGS sequence"/>
</dbReference>
<dbReference type="GO" id="GO:0009089">
    <property type="term" value="P:lysine biosynthetic process via diaminopimelate"/>
    <property type="evidence" value="ECO:0007669"/>
    <property type="project" value="UniProtKB-UniRule"/>
</dbReference>
<dbReference type="EC" id="4.3.3.7" evidence="4 12"/>
<keyword evidence="5 12" id="KW-0963">Cytoplasm</keyword>
<evidence type="ECO:0000256" key="5">
    <source>
        <dbReference type="ARBA" id="ARBA00022490"/>
    </source>
</evidence>
<feature type="site" description="Part of a proton relay during catalysis" evidence="12">
    <location>
        <position position="47"/>
    </location>
</feature>